<feature type="region of interest" description="Disordered" evidence="1">
    <location>
        <begin position="243"/>
        <end position="277"/>
    </location>
</feature>
<accession>A0A8A3NSW4</accession>
<evidence type="ECO:0000256" key="1">
    <source>
        <dbReference type="SAM" id="MobiDB-lite"/>
    </source>
</evidence>
<gene>
    <name evidence="2" type="ORF">DSL72_003041</name>
</gene>
<proteinExistence type="predicted"/>
<feature type="compositionally biased region" description="Acidic residues" evidence="1">
    <location>
        <begin position="443"/>
        <end position="454"/>
    </location>
</feature>
<protein>
    <submittedName>
        <fullName evidence="2">Uncharacterized protein</fullName>
    </submittedName>
</protein>
<feature type="region of interest" description="Disordered" evidence="1">
    <location>
        <begin position="1"/>
        <end position="88"/>
    </location>
</feature>
<feature type="compositionally biased region" description="Polar residues" evidence="1">
    <location>
        <begin position="16"/>
        <end position="25"/>
    </location>
</feature>
<feature type="compositionally biased region" description="Basic residues" evidence="1">
    <location>
        <begin position="261"/>
        <end position="271"/>
    </location>
</feature>
<name>A0A8A3NSW4_9HELO</name>
<dbReference type="EMBL" id="CP063405">
    <property type="protein sequence ID" value="QSZ28543.1"/>
    <property type="molecule type" value="Genomic_DNA"/>
</dbReference>
<evidence type="ECO:0000313" key="2">
    <source>
        <dbReference type="EMBL" id="QSZ28543.1"/>
    </source>
</evidence>
<dbReference type="Proteomes" id="UP000672032">
    <property type="component" value="Chromosome 1"/>
</dbReference>
<feature type="compositionally biased region" description="Acidic residues" evidence="1">
    <location>
        <begin position="30"/>
        <end position="74"/>
    </location>
</feature>
<evidence type="ECO:0000313" key="3">
    <source>
        <dbReference type="Proteomes" id="UP000672032"/>
    </source>
</evidence>
<dbReference type="AlphaFoldDB" id="A0A8A3NSW4"/>
<dbReference type="OrthoDB" id="4755622at2759"/>
<feature type="region of interest" description="Disordered" evidence="1">
    <location>
        <begin position="407"/>
        <end position="454"/>
    </location>
</feature>
<sequence length="454" mass="51085">MSSKRQRGNIGLAQRAPNNRRASSSIRDETSDDEDSYEEDSGELNEEDGDEDEENDDEDEENDDEDEENDDEEIMPSPSSKKVASDTRENATFKALPLQMKRYTPNLDVLPNTGVWASPSPGRHTEFKQVTVRTTKCDICNEKVGTEKEAKVMQRCCRCNSQFCKECELRISDDGRHFPVLTELVWDALTKPNATSRPVGNFKENRYIRPKTAVKPVRPKTASERLAGMRSILPGSYNTVVVDIPTPSGPARRSKATTTSTKRKRKSKKRSLPSGYTSDEVDAHFELELEFIQNLPIAEQRKERKAALTRALMRRRNLEVMEAPEPSELKAEPTMDNSRTPLPSNGISHSAMPRRYATPSPIAARLSRGISKSNSEPDIRLATANDSEITSEPLRNILDGLAQNRRAAAQAEIEDPDLNDEGRATLIQDNHDDQEYPQVQNDQADEEEYQTGYN</sequence>
<organism evidence="2 3">
    <name type="scientific">Monilinia vaccinii-corymbosi</name>
    <dbReference type="NCBI Taxonomy" id="61207"/>
    <lineage>
        <taxon>Eukaryota</taxon>
        <taxon>Fungi</taxon>
        <taxon>Dikarya</taxon>
        <taxon>Ascomycota</taxon>
        <taxon>Pezizomycotina</taxon>
        <taxon>Leotiomycetes</taxon>
        <taxon>Helotiales</taxon>
        <taxon>Sclerotiniaceae</taxon>
        <taxon>Monilinia</taxon>
    </lineage>
</organism>
<reference evidence="2" key="1">
    <citation type="submission" date="2020-10" db="EMBL/GenBank/DDBJ databases">
        <title>Genome Sequence of Monilinia vaccinii-corymbosi Sheds Light on Mummy Berry Disease Infection of Blueberry and Mating Type.</title>
        <authorList>
            <person name="Yow A.G."/>
            <person name="Zhang Y."/>
            <person name="Bansal K."/>
            <person name="Eacker S.M."/>
            <person name="Sullivan S."/>
            <person name="Liachko I."/>
            <person name="Cubeta M.A."/>
            <person name="Rollins J.A."/>
            <person name="Ashrafi H."/>
        </authorList>
    </citation>
    <scope>NUCLEOTIDE SEQUENCE</scope>
    <source>
        <strain evidence="2">RL-1</strain>
    </source>
</reference>
<keyword evidence="3" id="KW-1185">Reference proteome</keyword>